<accession>A0A840PZ27</accession>
<gene>
    <name evidence="2" type="ORF">HNR36_002340</name>
</gene>
<keyword evidence="1" id="KW-1133">Transmembrane helix</keyword>
<sequence>MFYIFLIFFQLLEYIVIVVVYSKEEIKFIINNEAELMKNITQSEFEQVNKILEEVNAHQDGF</sequence>
<keyword evidence="1" id="KW-0472">Membrane</keyword>
<keyword evidence="3" id="KW-1185">Reference proteome</keyword>
<reference evidence="2 3" key="1">
    <citation type="submission" date="2020-08" db="EMBL/GenBank/DDBJ databases">
        <title>Genomic Encyclopedia of Type Strains, Phase IV (KMG-IV): sequencing the most valuable type-strain genomes for metagenomic binning, comparative biology and taxonomic classification.</title>
        <authorList>
            <person name="Goeker M."/>
        </authorList>
    </citation>
    <scope>NUCLEOTIDE SEQUENCE [LARGE SCALE GENOMIC DNA]</scope>
    <source>
        <strain evidence="2 3">DSM 10633</strain>
    </source>
</reference>
<dbReference type="RefSeq" id="WP_168412657.1">
    <property type="nucleotide sequence ID" value="NZ_JAAXPW010000031.1"/>
</dbReference>
<feature type="transmembrane region" description="Helical" evidence="1">
    <location>
        <begin position="6"/>
        <end position="22"/>
    </location>
</feature>
<protein>
    <submittedName>
        <fullName evidence="2">Uncharacterized protein</fullName>
    </submittedName>
</protein>
<dbReference type="AlphaFoldDB" id="A0A840PZ27"/>
<evidence type="ECO:0000313" key="3">
    <source>
        <dbReference type="Proteomes" id="UP000557217"/>
    </source>
</evidence>
<dbReference type="EMBL" id="JACHGZ010000032">
    <property type="protein sequence ID" value="MBB5149941.1"/>
    <property type="molecule type" value="Genomic_DNA"/>
</dbReference>
<dbReference type="Proteomes" id="UP000557217">
    <property type="component" value="Unassembled WGS sequence"/>
</dbReference>
<organism evidence="2 3">
    <name type="scientific">Ureibacillus thermosphaericus</name>
    <dbReference type="NCBI Taxonomy" id="51173"/>
    <lineage>
        <taxon>Bacteria</taxon>
        <taxon>Bacillati</taxon>
        <taxon>Bacillota</taxon>
        <taxon>Bacilli</taxon>
        <taxon>Bacillales</taxon>
        <taxon>Caryophanaceae</taxon>
        <taxon>Ureibacillus</taxon>
    </lineage>
</organism>
<evidence type="ECO:0000313" key="2">
    <source>
        <dbReference type="EMBL" id="MBB5149941.1"/>
    </source>
</evidence>
<proteinExistence type="predicted"/>
<name>A0A840PZ27_URETH</name>
<evidence type="ECO:0000256" key="1">
    <source>
        <dbReference type="SAM" id="Phobius"/>
    </source>
</evidence>
<comment type="caution">
    <text evidence="2">The sequence shown here is derived from an EMBL/GenBank/DDBJ whole genome shotgun (WGS) entry which is preliminary data.</text>
</comment>
<keyword evidence="1" id="KW-0812">Transmembrane</keyword>